<dbReference type="InterPro" id="IPR046037">
    <property type="entry name" value="DUF5995"/>
</dbReference>
<dbReference type="Pfam" id="PF19458">
    <property type="entry name" value="DUF5995"/>
    <property type="match status" value="1"/>
</dbReference>
<reference evidence="1" key="1">
    <citation type="journal article" date="2024" name="Syst. Appl. Microbiol.">
        <title>First single-strain enrichments of Electrothrix cable bacteria, description of E. aestuarii sp. nov. and E. rattekaaiensis sp. nov., and proposal of a cable bacteria taxonomy following the rules of the SeqCode.</title>
        <authorList>
            <person name="Plum-Jensen L.E."/>
            <person name="Schramm A."/>
            <person name="Marshall I.P.G."/>
        </authorList>
    </citation>
    <scope>NUCLEOTIDE SEQUENCE</scope>
    <source>
        <strain evidence="1">Rat1</strain>
    </source>
</reference>
<dbReference type="AlphaFoldDB" id="A0AAU8LWV4"/>
<organism evidence="1">
    <name type="scientific">Candidatus Electrothrix aestuarii</name>
    <dbReference type="NCBI Taxonomy" id="3062594"/>
    <lineage>
        <taxon>Bacteria</taxon>
        <taxon>Pseudomonadati</taxon>
        <taxon>Thermodesulfobacteriota</taxon>
        <taxon>Desulfobulbia</taxon>
        <taxon>Desulfobulbales</taxon>
        <taxon>Desulfobulbaceae</taxon>
        <taxon>Candidatus Electrothrix</taxon>
    </lineage>
</organism>
<dbReference type="EMBL" id="CP159373">
    <property type="protein sequence ID" value="XCN73699.1"/>
    <property type="molecule type" value="Genomic_DNA"/>
</dbReference>
<dbReference type="KEGG" id="eaj:Q3M24_02800"/>
<evidence type="ECO:0000313" key="1">
    <source>
        <dbReference type="EMBL" id="XCN73699.1"/>
    </source>
</evidence>
<reference evidence="1" key="2">
    <citation type="submission" date="2024-06" db="EMBL/GenBank/DDBJ databases">
        <authorList>
            <person name="Plum-Jensen L.E."/>
            <person name="Schramm A."/>
            <person name="Marshall I.P.G."/>
        </authorList>
    </citation>
    <scope>NUCLEOTIDE SEQUENCE</scope>
    <source>
        <strain evidence="1">Rat1</strain>
    </source>
</reference>
<gene>
    <name evidence="1" type="ORF">Q3M24_02800</name>
</gene>
<proteinExistence type="predicted"/>
<accession>A0AAU8LWV4</accession>
<name>A0AAU8LWV4_9BACT</name>
<protein>
    <submittedName>
        <fullName evidence="1">DUF5995 family protein</fullName>
    </submittedName>
</protein>
<sequence>MIASNISEVIEIINTIISDAKENNSRHGYFAALYKQVTTQIKQGIDDGRFADSERMDRLDTAFANRYFEAYKQFKQGQASKSWCVAFRYSKSQELIILQHLLLGINAHINLDLGIAVAELNLEDLDTFKDDYDQINNILESLLDNIQKIVGRFSPLLIFLDKIGGTVDETLVNFGIERARRDAWDFAELLSQQNQKERARTIRNMDRRTAMLGRLIAEPGGPLGKAIDVIRFQEGQEVAEIIDALEQFQPEP</sequence>